<keyword evidence="2" id="KW-1185">Reference proteome</keyword>
<dbReference type="Proteomes" id="UP000006502">
    <property type="component" value="Chromosome"/>
</dbReference>
<accession>I7BAZ8</accession>
<proteinExistence type="predicted"/>
<reference evidence="1 2" key="1">
    <citation type="journal article" date="2012" name="J. Bacteriol.">
        <title>Genome Sequence of "Candidatus Mycoplasma haemolamae" Strain Purdue, a Red Blood Cell Pathogen of Alpacas (Vicugna pacos) and Llamas (Lama glama).</title>
        <authorList>
            <person name="Guimaraes A.M."/>
            <person name="Toth B."/>
            <person name="Santos A.P."/>
            <person name="do Nascimento N.C."/>
            <person name="Kritchevsky J.E."/>
            <person name="Messick J.B."/>
        </authorList>
    </citation>
    <scope>NUCLEOTIDE SEQUENCE [LARGE SCALE GENOMIC DNA]</scope>
    <source>
        <strain evidence="1 2">Purdue</strain>
    </source>
</reference>
<gene>
    <name evidence="1" type="ordered locus">MHLP_04425</name>
</gene>
<evidence type="ECO:0000313" key="2">
    <source>
        <dbReference type="Proteomes" id="UP000006502"/>
    </source>
</evidence>
<evidence type="ECO:0000313" key="1">
    <source>
        <dbReference type="EMBL" id="AFO52465.1"/>
    </source>
</evidence>
<sequence>MWFSIHPGIWGAIATLTTGLAVNVVASTAYQAQPVRIDWDNIPESFNSAEGYRGEDPLVKKQYELYRRWGTSVIWYLFTAKCPQESQLSPERKVQCAQHRKDYPDAPEVVNKSDDIATLQAHYNKITARRN</sequence>
<name>I7BAZ8_MYCHA</name>
<dbReference type="AlphaFoldDB" id="I7BAZ8"/>
<dbReference type="EMBL" id="CP003731">
    <property type="protein sequence ID" value="AFO52465.1"/>
    <property type="molecule type" value="Genomic_DNA"/>
</dbReference>
<dbReference type="KEGG" id="mhl:MHLP_04425"/>
<dbReference type="PATRIC" id="fig|1212765.3.peg.1007"/>
<dbReference type="HOGENOM" id="CLU_157200_0_0_14"/>
<dbReference type="STRING" id="1212765.MHLP_04425"/>
<organism evidence="1 2">
    <name type="scientific">Mycoplasma haematolamae (strain Purdue)</name>
    <dbReference type="NCBI Taxonomy" id="1212765"/>
    <lineage>
        <taxon>Bacteria</taxon>
        <taxon>Bacillati</taxon>
        <taxon>Mycoplasmatota</taxon>
        <taxon>Mollicutes</taxon>
        <taxon>Mycoplasmataceae</taxon>
        <taxon>Mycoplasma</taxon>
    </lineage>
</organism>
<protein>
    <submittedName>
        <fullName evidence="1">Uncharacterized protein</fullName>
    </submittedName>
</protein>
<reference evidence="2" key="2">
    <citation type="submission" date="2012-07" db="EMBL/GenBank/DDBJ databases">
        <title>Complete genome sequence of 'Candidatus Mycoplasma haemolamae'.</title>
        <authorList>
            <person name="Guimaraes A.M.S."/>
            <person name="Toth B."/>
            <person name="Santos A.P."/>
            <person name="Nascimento N.C."/>
            <person name="Sojka J.E."/>
            <person name="Messick J.B."/>
        </authorList>
    </citation>
    <scope>NUCLEOTIDE SEQUENCE [LARGE SCALE GENOMIC DNA]</scope>
    <source>
        <strain evidence="2">Purdue</strain>
    </source>
</reference>